<feature type="transmembrane region" description="Helical" evidence="9">
    <location>
        <begin position="157"/>
        <end position="182"/>
    </location>
</feature>
<evidence type="ECO:0000256" key="8">
    <source>
        <dbReference type="PIRNR" id="PIRNR037778"/>
    </source>
</evidence>
<dbReference type="Proteomes" id="UP001163687">
    <property type="component" value="Chromosome"/>
</dbReference>
<dbReference type="GO" id="GO:0032217">
    <property type="term" value="F:riboflavin transmembrane transporter activity"/>
    <property type="evidence" value="ECO:0007669"/>
    <property type="project" value="UniProtKB-UniRule"/>
</dbReference>
<evidence type="ECO:0000256" key="3">
    <source>
        <dbReference type="ARBA" id="ARBA00022448"/>
    </source>
</evidence>
<evidence type="ECO:0000313" key="11">
    <source>
        <dbReference type="Proteomes" id="UP001163687"/>
    </source>
</evidence>
<sequence>MPLRTLARLSVLTALAVALMLAEFPIPFLFPGYLKYDASEVPALLAALGGGPWPGLAVEALKDLLFLASGRSDAGWVGIAANLLAGGTFVVVAGWAARLAGIGARGAGGEGSGPTPLRYWVAGGAVMGAATAAMAAVMVPANALVFLPLWGIHQGTWAVALGAIAPFNLFKGALTGVLGLALHRRLAGDGALAWAPARRPAHSGD</sequence>
<feature type="transmembrane region" description="Helical" evidence="9">
    <location>
        <begin position="74"/>
        <end position="96"/>
    </location>
</feature>
<keyword evidence="7 8" id="KW-0472">Membrane</keyword>
<organism evidence="10 11">
    <name type="scientific">Caldinitratiruptor microaerophilus</name>
    <dbReference type="NCBI Taxonomy" id="671077"/>
    <lineage>
        <taxon>Bacteria</taxon>
        <taxon>Bacillati</taxon>
        <taxon>Bacillota</taxon>
        <taxon>Clostridia</taxon>
        <taxon>Eubacteriales</taxon>
        <taxon>Symbiobacteriaceae</taxon>
        <taxon>Caldinitratiruptor</taxon>
    </lineage>
</organism>
<keyword evidence="5 9" id="KW-0812">Transmembrane</keyword>
<keyword evidence="3 8" id="KW-0813">Transport</keyword>
<evidence type="ECO:0000256" key="9">
    <source>
        <dbReference type="SAM" id="Phobius"/>
    </source>
</evidence>
<dbReference type="PIRSF" id="PIRSF037778">
    <property type="entry name" value="UCP037778_transp_RibU"/>
    <property type="match status" value="1"/>
</dbReference>
<proteinExistence type="inferred from homology"/>
<keyword evidence="11" id="KW-1185">Reference proteome</keyword>
<evidence type="ECO:0000256" key="5">
    <source>
        <dbReference type="ARBA" id="ARBA00022692"/>
    </source>
</evidence>
<evidence type="ECO:0000256" key="6">
    <source>
        <dbReference type="ARBA" id="ARBA00022989"/>
    </source>
</evidence>
<dbReference type="Pfam" id="PF12822">
    <property type="entry name" value="ECF_trnsprt"/>
    <property type="match status" value="1"/>
</dbReference>
<dbReference type="Gene3D" id="1.10.1760.20">
    <property type="match status" value="1"/>
</dbReference>
<evidence type="ECO:0000256" key="7">
    <source>
        <dbReference type="ARBA" id="ARBA00023136"/>
    </source>
</evidence>
<keyword evidence="4 8" id="KW-1003">Cell membrane</keyword>
<dbReference type="EMBL" id="AP025628">
    <property type="protein sequence ID" value="BDG58917.1"/>
    <property type="molecule type" value="Genomic_DNA"/>
</dbReference>
<comment type="subcellular location">
    <subcellularLocation>
        <location evidence="1">Cell membrane</location>
        <topology evidence="1">Multi-pass membrane protein</topology>
    </subcellularLocation>
</comment>
<dbReference type="RefSeq" id="WP_264843043.1">
    <property type="nucleotide sequence ID" value="NZ_AP025628.1"/>
</dbReference>
<dbReference type="InterPro" id="IPR025720">
    <property type="entry name" value="RibU"/>
</dbReference>
<name>A0AA35CK13_9FIRM</name>
<dbReference type="PANTHER" id="PTHR38438:SF1">
    <property type="entry name" value="RIBOFLAVIN TRANSPORTER RIBU"/>
    <property type="match status" value="1"/>
</dbReference>
<dbReference type="GO" id="GO:0005886">
    <property type="term" value="C:plasma membrane"/>
    <property type="evidence" value="ECO:0007669"/>
    <property type="project" value="UniProtKB-SubCell"/>
</dbReference>
<evidence type="ECO:0000256" key="2">
    <source>
        <dbReference type="ARBA" id="ARBA00005540"/>
    </source>
</evidence>
<dbReference type="KEGG" id="cmic:caldi_00070"/>
<dbReference type="PANTHER" id="PTHR38438">
    <property type="entry name" value="RIBOFLAVIN TRANSPORTER RIBU"/>
    <property type="match status" value="1"/>
</dbReference>
<evidence type="ECO:0000256" key="1">
    <source>
        <dbReference type="ARBA" id="ARBA00004651"/>
    </source>
</evidence>
<reference evidence="10" key="1">
    <citation type="submission" date="2022-03" db="EMBL/GenBank/DDBJ databases">
        <title>Complete genome sequence of Caldinitratiruptor microaerophilus.</title>
        <authorList>
            <person name="Mukaiyama R."/>
            <person name="Nishiyama T."/>
            <person name="Ueda K."/>
        </authorList>
    </citation>
    <scope>NUCLEOTIDE SEQUENCE</scope>
    <source>
        <strain evidence="10">JCM 16183</strain>
    </source>
</reference>
<evidence type="ECO:0000256" key="4">
    <source>
        <dbReference type="ARBA" id="ARBA00022475"/>
    </source>
</evidence>
<evidence type="ECO:0000313" key="10">
    <source>
        <dbReference type="EMBL" id="BDG58917.1"/>
    </source>
</evidence>
<feature type="transmembrane region" description="Helical" evidence="9">
    <location>
        <begin position="117"/>
        <end position="137"/>
    </location>
</feature>
<keyword evidence="6 9" id="KW-1133">Transmembrane helix</keyword>
<comment type="function">
    <text evidence="8">Probably a riboflavin-binding protein that interacts with the energy-coupling factor (ECF) ABC-transporter complex.</text>
</comment>
<gene>
    <name evidence="10" type="ORF">caldi_00070</name>
</gene>
<accession>A0AA35CK13</accession>
<protein>
    <recommendedName>
        <fullName evidence="8">Riboflavin transporter</fullName>
    </recommendedName>
</protein>
<comment type="similarity">
    <text evidence="2 8">Belongs to the prokaryotic riboflavin transporter (P-RFT) (TC 2.A.87) family.</text>
</comment>
<dbReference type="InterPro" id="IPR024529">
    <property type="entry name" value="ECF_trnsprt_substrate-spec"/>
</dbReference>
<dbReference type="AlphaFoldDB" id="A0AA35CK13"/>